<feature type="binding site" evidence="3">
    <location>
        <position position="258"/>
    </location>
    <ligand>
        <name>a divalent metal cation</name>
        <dbReference type="ChEBI" id="CHEBI:60240"/>
        <label>1</label>
    </ligand>
</feature>
<dbReference type="Proteomes" id="UP000525389">
    <property type="component" value="Unassembled WGS sequence"/>
</dbReference>
<evidence type="ECO:0000256" key="1">
    <source>
        <dbReference type="ARBA" id="ARBA00006964"/>
    </source>
</evidence>
<dbReference type="EMBL" id="JACHFN010000003">
    <property type="protein sequence ID" value="MBB5233654.1"/>
    <property type="molecule type" value="Genomic_DNA"/>
</dbReference>
<feature type="region of interest" description="Disordered" evidence="4">
    <location>
        <begin position="1"/>
        <end position="38"/>
    </location>
</feature>
<dbReference type="GO" id="GO:0046872">
    <property type="term" value="F:metal ion binding"/>
    <property type="evidence" value="ECO:0007669"/>
    <property type="project" value="UniProtKB-KW"/>
</dbReference>
<sequence>MTDPLSQHPAPQPRDAQSRDAQPRDAQPRDAQPRGEVDRDTLVRWLDEYLGTGSYADLSLNGLQIEGTGVIRRVAASVDTSVKTLQSAADSGADLLLVHHGLFWGQPLALRGPHRTRVRTALMADLNLYAAHLPLDAHPEVGNNAMIARALSLGNLQPFGEAAGRQIGLAGELPFAQSLQDFADRVQKLTGEICLVHGGGIPQVQRLGVLSGSGAGAVAEAAALGLDTLLTGEPEHKHFHDAFEYGVNVVFAGHYETEVFGVRALAARLEEEFGLPWQFLHHPTGL</sequence>
<evidence type="ECO:0000256" key="4">
    <source>
        <dbReference type="SAM" id="MobiDB-lite"/>
    </source>
</evidence>
<reference evidence="5 6" key="1">
    <citation type="submission" date="2020-08" db="EMBL/GenBank/DDBJ databases">
        <title>Genomic Encyclopedia of Type Strains, Phase IV (KMG-IV): sequencing the most valuable type-strain genomes for metagenomic binning, comparative biology and taxonomic classification.</title>
        <authorList>
            <person name="Goeker M."/>
        </authorList>
    </citation>
    <scope>NUCLEOTIDE SEQUENCE [LARGE SCALE GENOMIC DNA]</scope>
    <source>
        <strain evidence="5 6">DSM 101791</strain>
    </source>
</reference>
<keyword evidence="2 3" id="KW-0479">Metal-binding</keyword>
<accession>A0A7W8GE21</accession>
<organism evidence="5 6">
    <name type="scientific">Deinococcus budaensis</name>
    <dbReference type="NCBI Taxonomy" id="1665626"/>
    <lineage>
        <taxon>Bacteria</taxon>
        <taxon>Thermotogati</taxon>
        <taxon>Deinococcota</taxon>
        <taxon>Deinococci</taxon>
        <taxon>Deinococcales</taxon>
        <taxon>Deinococcaceae</taxon>
        <taxon>Deinococcus</taxon>
    </lineage>
</organism>
<proteinExistence type="inferred from homology"/>
<dbReference type="Pfam" id="PF01784">
    <property type="entry name" value="DUF34_NIF3"/>
    <property type="match status" value="1"/>
</dbReference>
<evidence type="ECO:0000313" key="6">
    <source>
        <dbReference type="Proteomes" id="UP000525389"/>
    </source>
</evidence>
<dbReference type="NCBIfam" id="TIGR00486">
    <property type="entry name" value="YbgI_SA1388"/>
    <property type="match status" value="1"/>
</dbReference>
<comment type="caution">
    <text evidence="5">The sequence shown here is derived from an EMBL/GenBank/DDBJ whole genome shotgun (WGS) entry which is preliminary data.</text>
</comment>
<gene>
    <name evidence="5" type="ORF">HNQ09_001084</name>
</gene>
<dbReference type="SUPFAM" id="SSF102705">
    <property type="entry name" value="NIF3 (NGG1p interacting factor 3)-like"/>
    <property type="match status" value="1"/>
</dbReference>
<name>A0A7W8GE21_9DEIO</name>
<dbReference type="AlphaFoldDB" id="A0A7W8GE21"/>
<feature type="binding site" evidence="3">
    <location>
        <position position="99"/>
    </location>
    <ligand>
        <name>a divalent metal cation</name>
        <dbReference type="ChEBI" id="CHEBI:60240"/>
        <label>1</label>
    </ligand>
</feature>
<dbReference type="PANTHER" id="PTHR13799">
    <property type="entry name" value="NGG1 INTERACTING FACTOR 3"/>
    <property type="match status" value="1"/>
</dbReference>
<dbReference type="InterPro" id="IPR036069">
    <property type="entry name" value="DUF34/NIF3_sf"/>
</dbReference>
<dbReference type="Gene3D" id="3.40.1390.30">
    <property type="entry name" value="NIF3 (NGG1p interacting factor 3)-like"/>
    <property type="match status" value="2"/>
</dbReference>
<dbReference type="GO" id="GO:0005737">
    <property type="term" value="C:cytoplasm"/>
    <property type="evidence" value="ECO:0007669"/>
    <property type="project" value="TreeGrafter"/>
</dbReference>
<dbReference type="RefSeq" id="WP_184026483.1">
    <property type="nucleotide sequence ID" value="NZ_JACHFN010000003.1"/>
</dbReference>
<comment type="similarity">
    <text evidence="1">Belongs to the GTP cyclohydrolase I type 2/NIF3 family.</text>
</comment>
<dbReference type="PANTHER" id="PTHR13799:SF14">
    <property type="entry name" value="GTP CYCLOHYDROLASE 1 TYPE 2 HOMOLOG"/>
    <property type="match status" value="1"/>
</dbReference>
<feature type="compositionally biased region" description="Basic and acidic residues" evidence="4">
    <location>
        <begin position="16"/>
        <end position="38"/>
    </location>
</feature>
<evidence type="ECO:0000256" key="2">
    <source>
        <dbReference type="ARBA" id="ARBA00022723"/>
    </source>
</evidence>
<keyword evidence="6" id="KW-1185">Reference proteome</keyword>
<feature type="binding site" evidence="3">
    <location>
        <position position="136"/>
    </location>
    <ligand>
        <name>a divalent metal cation</name>
        <dbReference type="ChEBI" id="CHEBI:60240"/>
        <label>1</label>
    </ligand>
</feature>
<protein>
    <submittedName>
        <fullName evidence="5">Dinuclear metal center YbgI/SA1388 family protein</fullName>
    </submittedName>
</protein>
<feature type="binding site" evidence="3">
    <location>
        <position position="100"/>
    </location>
    <ligand>
        <name>a divalent metal cation</name>
        <dbReference type="ChEBI" id="CHEBI:60240"/>
        <label>1</label>
    </ligand>
</feature>
<evidence type="ECO:0000313" key="5">
    <source>
        <dbReference type="EMBL" id="MBB5233654.1"/>
    </source>
</evidence>
<feature type="binding site" evidence="3">
    <location>
        <position position="254"/>
    </location>
    <ligand>
        <name>a divalent metal cation</name>
        <dbReference type="ChEBI" id="CHEBI:60240"/>
        <label>1</label>
    </ligand>
</feature>
<evidence type="ECO:0000256" key="3">
    <source>
        <dbReference type="PIRSR" id="PIRSR602678-1"/>
    </source>
</evidence>
<dbReference type="InterPro" id="IPR002678">
    <property type="entry name" value="DUF34/NIF3"/>
</dbReference>